<name>A0ACC3ML81_9PEZI</name>
<organism evidence="1 2">
    <name type="scientific">Vermiconidia calcicola</name>
    <dbReference type="NCBI Taxonomy" id="1690605"/>
    <lineage>
        <taxon>Eukaryota</taxon>
        <taxon>Fungi</taxon>
        <taxon>Dikarya</taxon>
        <taxon>Ascomycota</taxon>
        <taxon>Pezizomycotina</taxon>
        <taxon>Dothideomycetes</taxon>
        <taxon>Dothideomycetidae</taxon>
        <taxon>Mycosphaerellales</taxon>
        <taxon>Extremaceae</taxon>
        <taxon>Vermiconidia</taxon>
    </lineage>
</organism>
<sequence length="283" mass="31525">MAFVLALIFNCSPTDAYWKAFNSVYMPTKDYTCTDTTVLNLLAGMFAALSDLYSVLLPCLMTRNFDLPWKQRIALNVVFSLGLIVVGASVVRTYFLRQVGVRSDVSWMIFDAYIFAQLELQLGMICASLPALRVFFRKYLLASPPLGQHSGLNPGAVKDSNRNTAADPRTIQYILNSRNTFTSNNTGAANKSHTRNSSVEHAYGSENDIESTTAPSEHGFLKGPYTSESNDVSAVDSHNQLLHSPSFERPKSTKARNFSQPLPKELMPDEPMPVKKTEYCNER</sequence>
<accession>A0ACC3ML81</accession>
<proteinExistence type="predicted"/>
<keyword evidence="2" id="KW-1185">Reference proteome</keyword>
<comment type="caution">
    <text evidence="1">The sequence shown here is derived from an EMBL/GenBank/DDBJ whole genome shotgun (WGS) entry which is preliminary data.</text>
</comment>
<protein>
    <submittedName>
        <fullName evidence="1">Uncharacterized protein</fullName>
    </submittedName>
</protein>
<evidence type="ECO:0000313" key="1">
    <source>
        <dbReference type="EMBL" id="KAK3697673.1"/>
    </source>
</evidence>
<reference evidence="1" key="1">
    <citation type="submission" date="2023-07" db="EMBL/GenBank/DDBJ databases">
        <title>Black Yeasts Isolated from many extreme environments.</title>
        <authorList>
            <person name="Coleine C."/>
            <person name="Stajich J.E."/>
            <person name="Selbmann L."/>
        </authorList>
    </citation>
    <scope>NUCLEOTIDE SEQUENCE</scope>
    <source>
        <strain evidence="1">CCFEE 5714</strain>
    </source>
</reference>
<gene>
    <name evidence="1" type="ORF">LTR37_017322</name>
</gene>
<dbReference type="EMBL" id="JAUTXU010000222">
    <property type="protein sequence ID" value="KAK3697673.1"/>
    <property type="molecule type" value="Genomic_DNA"/>
</dbReference>
<evidence type="ECO:0000313" key="2">
    <source>
        <dbReference type="Proteomes" id="UP001281147"/>
    </source>
</evidence>
<dbReference type="Proteomes" id="UP001281147">
    <property type="component" value="Unassembled WGS sequence"/>
</dbReference>